<dbReference type="GO" id="GO:0044715">
    <property type="term" value="F:8-oxo-dGDP phosphatase activity"/>
    <property type="evidence" value="ECO:0007669"/>
    <property type="project" value="TreeGrafter"/>
</dbReference>
<comment type="catalytic activity">
    <reaction evidence="10">
        <text>8-oxo-dGTP + H2O = 8-oxo-dGMP + diphosphate + H(+)</text>
        <dbReference type="Rhea" id="RHEA:31575"/>
        <dbReference type="ChEBI" id="CHEBI:15377"/>
        <dbReference type="ChEBI" id="CHEBI:15378"/>
        <dbReference type="ChEBI" id="CHEBI:33019"/>
        <dbReference type="ChEBI" id="CHEBI:63224"/>
        <dbReference type="ChEBI" id="CHEBI:77896"/>
        <dbReference type="EC" id="3.6.1.55"/>
    </reaction>
</comment>
<dbReference type="FunFam" id="3.90.79.10:FF:000014">
    <property type="entry name" value="8-oxo-dGTP diphosphatase MutT"/>
    <property type="match status" value="1"/>
</dbReference>
<evidence type="ECO:0000259" key="19">
    <source>
        <dbReference type="PROSITE" id="PS51462"/>
    </source>
</evidence>
<dbReference type="Gene3D" id="3.90.79.10">
    <property type="entry name" value="Nucleoside Triphosphate Pyrophosphohydrolase"/>
    <property type="match status" value="1"/>
</dbReference>
<dbReference type="InterPro" id="IPR000086">
    <property type="entry name" value="NUDIX_hydrolase_dom"/>
</dbReference>
<keyword evidence="7" id="KW-0378">Hydrolase</keyword>
<evidence type="ECO:0000313" key="20">
    <source>
        <dbReference type="EMBL" id="NME70655.1"/>
    </source>
</evidence>
<dbReference type="NCBIfam" id="TIGR00586">
    <property type="entry name" value="mutt"/>
    <property type="match status" value="1"/>
</dbReference>
<dbReference type="GO" id="GO:0006260">
    <property type="term" value="P:DNA replication"/>
    <property type="evidence" value="ECO:0007669"/>
    <property type="project" value="UniProtKB-KW"/>
</dbReference>
<evidence type="ECO:0000256" key="11">
    <source>
        <dbReference type="ARBA" id="ARBA00036904"/>
    </source>
</evidence>
<keyword evidence="5 18" id="KW-0479">Metal-binding</keyword>
<evidence type="ECO:0000256" key="4">
    <source>
        <dbReference type="ARBA" id="ARBA00022705"/>
    </source>
</evidence>
<evidence type="ECO:0000256" key="7">
    <source>
        <dbReference type="ARBA" id="ARBA00022801"/>
    </source>
</evidence>
<comment type="caution">
    <text evidence="20">The sequence shown here is derived from an EMBL/GenBank/DDBJ whole genome shotgun (WGS) entry which is preliminary data.</text>
</comment>
<dbReference type="GO" id="GO:0046872">
    <property type="term" value="F:metal ion binding"/>
    <property type="evidence" value="ECO:0007669"/>
    <property type="project" value="UniProtKB-KW"/>
</dbReference>
<feature type="binding site" evidence="17">
    <location>
        <position position="23"/>
    </location>
    <ligand>
        <name>8-oxo-dGTP</name>
        <dbReference type="ChEBI" id="CHEBI:77896"/>
    </ligand>
</feature>
<evidence type="ECO:0000256" key="18">
    <source>
        <dbReference type="PIRSR" id="PIRSR603561-2"/>
    </source>
</evidence>
<evidence type="ECO:0000256" key="16">
    <source>
        <dbReference type="ARBA" id="ARBA00042798"/>
    </source>
</evidence>
<dbReference type="AlphaFoldDB" id="A0A7X9RXU3"/>
<sequence length="137" mass="15675">MKPIQVVAAVIIDDQQRLLITQRPLHKSQGGLWEFPGGKVENSESNEEALVREIKEELSVTITVGEFIDSCQHDYGNIVIELIAYFSKVKEGSIQLNEHIDMQWISVEELEQYEWAPADVPIVDKIKENLETKLEIK</sequence>
<dbReference type="GO" id="GO:0008413">
    <property type="term" value="F:8-oxo-7,8-dihydroguanosine triphosphate pyrophosphatase activity"/>
    <property type="evidence" value="ECO:0007669"/>
    <property type="project" value="InterPro"/>
</dbReference>
<evidence type="ECO:0000256" key="17">
    <source>
        <dbReference type="PIRSR" id="PIRSR603561-1"/>
    </source>
</evidence>
<evidence type="ECO:0000256" key="2">
    <source>
        <dbReference type="ARBA" id="ARBA00005582"/>
    </source>
</evidence>
<dbReference type="EMBL" id="JABANE010000070">
    <property type="protein sequence ID" value="NME70655.1"/>
    <property type="molecule type" value="Genomic_DNA"/>
</dbReference>
<comment type="cofactor">
    <cofactor evidence="1 18">
        <name>Mg(2+)</name>
        <dbReference type="ChEBI" id="CHEBI:18420"/>
    </cofactor>
</comment>
<dbReference type="InterPro" id="IPR047127">
    <property type="entry name" value="MutT-like"/>
</dbReference>
<evidence type="ECO:0000256" key="13">
    <source>
        <dbReference type="ARBA" id="ARBA00040794"/>
    </source>
</evidence>
<dbReference type="EC" id="3.6.1.55" evidence="12"/>
<dbReference type="PROSITE" id="PS51462">
    <property type="entry name" value="NUDIX"/>
    <property type="match status" value="1"/>
</dbReference>
<keyword evidence="3" id="KW-0515">Mutator protein</keyword>
<evidence type="ECO:0000256" key="1">
    <source>
        <dbReference type="ARBA" id="ARBA00001946"/>
    </source>
</evidence>
<keyword evidence="8 18" id="KW-0460">Magnesium</keyword>
<evidence type="ECO:0000256" key="5">
    <source>
        <dbReference type="ARBA" id="ARBA00022723"/>
    </source>
</evidence>
<feature type="domain" description="Nudix hydrolase" evidence="19">
    <location>
        <begin position="2"/>
        <end position="128"/>
    </location>
</feature>
<dbReference type="CDD" id="cd03425">
    <property type="entry name" value="NUDIX_MutT_NudA_like"/>
    <property type="match status" value="1"/>
</dbReference>
<dbReference type="InterPro" id="IPR020476">
    <property type="entry name" value="Nudix_hydrolase"/>
</dbReference>
<accession>A0A7X9RXU3</accession>
<dbReference type="Proteomes" id="UP000576082">
    <property type="component" value="Unassembled WGS sequence"/>
</dbReference>
<comment type="similarity">
    <text evidence="2">Belongs to the Nudix hydrolase family.</text>
</comment>
<keyword evidence="21" id="KW-1185">Reference proteome</keyword>
<dbReference type="PANTHER" id="PTHR47707:SF1">
    <property type="entry name" value="NUDIX HYDROLASE FAMILY PROTEIN"/>
    <property type="match status" value="1"/>
</dbReference>
<dbReference type="Pfam" id="PF00293">
    <property type="entry name" value="NUDIX"/>
    <property type="match status" value="1"/>
</dbReference>
<comment type="catalytic activity">
    <reaction evidence="11">
        <text>8-oxo-GTP + H2O = 8-oxo-GMP + diphosphate + H(+)</text>
        <dbReference type="Rhea" id="RHEA:67616"/>
        <dbReference type="ChEBI" id="CHEBI:15377"/>
        <dbReference type="ChEBI" id="CHEBI:15378"/>
        <dbReference type="ChEBI" id="CHEBI:33019"/>
        <dbReference type="ChEBI" id="CHEBI:143553"/>
        <dbReference type="ChEBI" id="CHEBI:145694"/>
    </reaction>
</comment>
<dbReference type="InterPro" id="IPR003561">
    <property type="entry name" value="Mutator_MutT"/>
</dbReference>
<evidence type="ECO:0000256" key="3">
    <source>
        <dbReference type="ARBA" id="ARBA00022457"/>
    </source>
</evidence>
<evidence type="ECO:0000313" key="21">
    <source>
        <dbReference type="Proteomes" id="UP000576082"/>
    </source>
</evidence>
<keyword evidence="4" id="KW-0235">DNA replication</keyword>
<dbReference type="GO" id="GO:0044716">
    <property type="term" value="F:8-oxo-GDP phosphatase activity"/>
    <property type="evidence" value="ECO:0007669"/>
    <property type="project" value="TreeGrafter"/>
</dbReference>
<dbReference type="PRINTS" id="PR00502">
    <property type="entry name" value="NUDIXFAMILY"/>
</dbReference>
<evidence type="ECO:0000256" key="6">
    <source>
        <dbReference type="ARBA" id="ARBA00022763"/>
    </source>
</evidence>
<dbReference type="PANTHER" id="PTHR47707">
    <property type="entry name" value="8-OXO-DGTP DIPHOSPHATASE"/>
    <property type="match status" value="1"/>
</dbReference>
<evidence type="ECO:0000256" key="8">
    <source>
        <dbReference type="ARBA" id="ARBA00022842"/>
    </source>
</evidence>
<dbReference type="GO" id="GO:0035539">
    <property type="term" value="F:8-oxo-7,8-dihydrodeoxyguanosine triphosphate pyrophosphatase activity"/>
    <property type="evidence" value="ECO:0007669"/>
    <property type="project" value="UniProtKB-EC"/>
</dbReference>
<dbReference type="InterPro" id="IPR015797">
    <property type="entry name" value="NUDIX_hydrolase-like_dom_sf"/>
</dbReference>
<keyword evidence="9" id="KW-0234">DNA repair</keyword>
<reference evidence="20 21" key="1">
    <citation type="submission" date="2020-04" db="EMBL/GenBank/DDBJ databases">
        <title>Flammeovirga sp. SR4, a novel species isolated from seawater.</title>
        <authorList>
            <person name="Wang X."/>
        </authorList>
    </citation>
    <scope>NUCLEOTIDE SEQUENCE [LARGE SCALE GENOMIC DNA]</scope>
    <source>
        <strain evidence="20 21">ATCC 23126</strain>
    </source>
</reference>
<organism evidence="20 21">
    <name type="scientific">Flammeovirga aprica JL-4</name>
    <dbReference type="NCBI Taxonomy" id="694437"/>
    <lineage>
        <taxon>Bacteria</taxon>
        <taxon>Pseudomonadati</taxon>
        <taxon>Bacteroidota</taxon>
        <taxon>Cytophagia</taxon>
        <taxon>Cytophagales</taxon>
        <taxon>Flammeovirgaceae</taxon>
        <taxon>Flammeovirga</taxon>
    </lineage>
</organism>
<name>A0A7X9RXU3_9BACT</name>
<dbReference type="GO" id="GO:0006281">
    <property type="term" value="P:DNA repair"/>
    <property type="evidence" value="ECO:0007669"/>
    <property type="project" value="UniProtKB-KW"/>
</dbReference>
<feature type="binding site" evidence="17">
    <location>
        <begin position="34"/>
        <end position="37"/>
    </location>
    <ligand>
        <name>8-oxo-dGTP</name>
        <dbReference type="ChEBI" id="CHEBI:77896"/>
    </ligand>
</feature>
<evidence type="ECO:0000256" key="12">
    <source>
        <dbReference type="ARBA" id="ARBA00038905"/>
    </source>
</evidence>
<dbReference type="RefSeq" id="WP_169658887.1">
    <property type="nucleotide sequence ID" value="NZ_JABANE010000070.1"/>
</dbReference>
<gene>
    <name evidence="20" type="primary">mutT</name>
    <name evidence="20" type="ORF">HHU12_21945</name>
</gene>
<protein>
    <recommendedName>
        <fullName evidence="13">8-oxo-dGTP diphosphatase</fullName>
        <ecNumber evidence="12">3.6.1.55</ecNumber>
    </recommendedName>
    <alternativeName>
        <fullName evidence="16">7,8-dihydro-8-oxoguanine-triphosphatase</fullName>
    </alternativeName>
    <alternativeName>
        <fullName evidence="15">Mutator protein MutT</fullName>
    </alternativeName>
    <alternativeName>
        <fullName evidence="14">dGTP pyrophosphohydrolase</fullName>
    </alternativeName>
</protein>
<dbReference type="SUPFAM" id="SSF55811">
    <property type="entry name" value="Nudix"/>
    <property type="match status" value="1"/>
</dbReference>
<evidence type="ECO:0000256" key="14">
    <source>
        <dbReference type="ARBA" id="ARBA00041592"/>
    </source>
</evidence>
<evidence type="ECO:0000256" key="9">
    <source>
        <dbReference type="ARBA" id="ARBA00023204"/>
    </source>
</evidence>
<proteinExistence type="inferred from homology"/>
<feature type="binding site" evidence="18">
    <location>
        <position position="37"/>
    </location>
    <ligand>
        <name>Mg(2+)</name>
        <dbReference type="ChEBI" id="CHEBI:18420"/>
    </ligand>
</feature>
<feature type="binding site" evidence="18">
    <location>
        <position position="57"/>
    </location>
    <ligand>
        <name>Mg(2+)</name>
        <dbReference type="ChEBI" id="CHEBI:18420"/>
    </ligand>
</feature>
<evidence type="ECO:0000256" key="10">
    <source>
        <dbReference type="ARBA" id="ARBA00035861"/>
    </source>
</evidence>
<evidence type="ECO:0000256" key="15">
    <source>
        <dbReference type="ARBA" id="ARBA00041979"/>
    </source>
</evidence>
<keyword evidence="6" id="KW-0227">DNA damage</keyword>